<dbReference type="PIRSF" id="PIRSF000876">
    <property type="entry name" value="RR_chemtxs_CheB"/>
    <property type="match status" value="1"/>
</dbReference>
<evidence type="ECO:0000313" key="10">
    <source>
        <dbReference type="Proteomes" id="UP001404104"/>
    </source>
</evidence>
<dbReference type="PROSITE" id="PS50122">
    <property type="entry name" value="CHEB"/>
    <property type="match status" value="1"/>
</dbReference>
<organism evidence="9 10">
    <name type="scientific">Sphingomonas qilianensis</name>
    <dbReference type="NCBI Taxonomy" id="1736690"/>
    <lineage>
        <taxon>Bacteria</taxon>
        <taxon>Pseudomonadati</taxon>
        <taxon>Pseudomonadota</taxon>
        <taxon>Alphaproteobacteria</taxon>
        <taxon>Sphingomonadales</taxon>
        <taxon>Sphingomonadaceae</taxon>
        <taxon>Sphingomonas</taxon>
    </lineage>
</organism>
<proteinExistence type="predicted"/>
<evidence type="ECO:0000313" key="9">
    <source>
        <dbReference type="EMBL" id="MEN2785096.1"/>
    </source>
</evidence>
<evidence type="ECO:0000256" key="3">
    <source>
        <dbReference type="ARBA" id="ARBA00039140"/>
    </source>
</evidence>
<dbReference type="EMBL" id="JBDIMF010000001">
    <property type="protein sequence ID" value="MEN2785096.1"/>
    <property type="molecule type" value="Genomic_DNA"/>
</dbReference>
<sequence length="355" mass="36407">MSARSTTRVTANGRDARLLIVDDSAVARAVIARMLAAKSNFVVVAAVAEAGQATEFLRRSPVDLILLDIDIPGANGLSALPDLIAAGGGAPILVISSSCAAGGPAAVQALALGAADTLEKPPNGALAGRFADDLIDKLRLLLASETAGAPAARRRKIAPDRSESFDIVAIGASTGGIHALSQVLREIPASFRQPILITQHLPSAFMPYFAQQTTLLAQRPCEVATDRMRIVPGRVLIAPGDGHLRIVALGDGAAAVRLTREATRSGCMPSVDPMFESVAEVFGARALCIVLSGMGRDGSVGAHRAAAAGGCIVVQDRDSSVVWGMPGAVAAAGDASAVLTPPEIGRLIATRQRPT</sequence>
<keyword evidence="1 5" id="KW-0145">Chemotaxis</keyword>
<comment type="caution">
    <text evidence="9">The sequence shown here is derived from an EMBL/GenBank/DDBJ whole genome shotgun (WGS) entry which is preliminary data.</text>
</comment>
<keyword evidence="6" id="KW-0597">Phosphoprotein</keyword>
<dbReference type="InterPro" id="IPR035909">
    <property type="entry name" value="CheB_C"/>
</dbReference>
<dbReference type="InterPro" id="IPR011006">
    <property type="entry name" value="CheY-like_superfamily"/>
</dbReference>
<dbReference type="SMART" id="SM00448">
    <property type="entry name" value="REC"/>
    <property type="match status" value="1"/>
</dbReference>
<dbReference type="SUPFAM" id="SSF52738">
    <property type="entry name" value="Methylesterase CheB, C-terminal domain"/>
    <property type="match status" value="1"/>
</dbReference>
<reference evidence="9 10" key="1">
    <citation type="submission" date="2024-05" db="EMBL/GenBank/DDBJ databases">
        <authorList>
            <person name="Liu Q."/>
            <person name="Xin Y.-H."/>
        </authorList>
    </citation>
    <scope>NUCLEOTIDE SEQUENCE [LARGE SCALE GENOMIC DNA]</scope>
    <source>
        <strain evidence="9 10">CGMCC 1.15349</strain>
    </source>
</reference>
<evidence type="ECO:0000259" key="8">
    <source>
        <dbReference type="PROSITE" id="PS50122"/>
    </source>
</evidence>
<gene>
    <name evidence="9" type="ORF">ABC969_01510</name>
</gene>
<evidence type="ECO:0000256" key="6">
    <source>
        <dbReference type="PROSITE-ProRule" id="PRU00169"/>
    </source>
</evidence>
<dbReference type="RefSeq" id="WP_345862481.1">
    <property type="nucleotide sequence ID" value="NZ_JBDIMF010000001.1"/>
</dbReference>
<dbReference type="Pfam" id="PF01339">
    <property type="entry name" value="CheB_methylest"/>
    <property type="match status" value="1"/>
</dbReference>
<dbReference type="PROSITE" id="PS50110">
    <property type="entry name" value="RESPONSE_REGULATORY"/>
    <property type="match status" value="1"/>
</dbReference>
<feature type="modified residue" description="4-aspartylphosphate" evidence="6">
    <location>
        <position position="68"/>
    </location>
</feature>
<feature type="active site" evidence="5">
    <location>
        <position position="173"/>
    </location>
</feature>
<evidence type="ECO:0000256" key="1">
    <source>
        <dbReference type="ARBA" id="ARBA00022500"/>
    </source>
</evidence>
<dbReference type="Gene3D" id="3.40.50.180">
    <property type="entry name" value="Methylesterase CheB, C-terminal domain"/>
    <property type="match status" value="1"/>
</dbReference>
<protein>
    <recommendedName>
        <fullName evidence="3">protein-glutamate methylesterase</fullName>
        <ecNumber evidence="3">3.1.1.61</ecNumber>
    </recommendedName>
</protein>
<dbReference type="Proteomes" id="UP001404104">
    <property type="component" value="Unassembled WGS sequence"/>
</dbReference>
<accession>A0ABU9XQX8</accession>
<evidence type="ECO:0000256" key="2">
    <source>
        <dbReference type="ARBA" id="ARBA00022801"/>
    </source>
</evidence>
<evidence type="ECO:0000259" key="7">
    <source>
        <dbReference type="PROSITE" id="PS50110"/>
    </source>
</evidence>
<dbReference type="InterPro" id="IPR001789">
    <property type="entry name" value="Sig_transdc_resp-reg_receiver"/>
</dbReference>
<keyword evidence="10" id="KW-1185">Reference proteome</keyword>
<dbReference type="SUPFAM" id="SSF52172">
    <property type="entry name" value="CheY-like"/>
    <property type="match status" value="1"/>
</dbReference>
<dbReference type="PANTHER" id="PTHR42872">
    <property type="entry name" value="PROTEIN-GLUTAMATE METHYLESTERASE/PROTEIN-GLUTAMINE GLUTAMINASE"/>
    <property type="match status" value="1"/>
</dbReference>
<keyword evidence="2 5" id="KW-0378">Hydrolase</keyword>
<evidence type="ECO:0000256" key="5">
    <source>
        <dbReference type="PROSITE-ProRule" id="PRU00050"/>
    </source>
</evidence>
<comment type="catalytic activity">
    <reaction evidence="4">
        <text>[protein]-L-glutamate 5-O-methyl ester + H2O = L-glutamyl-[protein] + methanol + H(+)</text>
        <dbReference type="Rhea" id="RHEA:23236"/>
        <dbReference type="Rhea" id="RHEA-COMP:10208"/>
        <dbReference type="Rhea" id="RHEA-COMP:10311"/>
        <dbReference type="ChEBI" id="CHEBI:15377"/>
        <dbReference type="ChEBI" id="CHEBI:15378"/>
        <dbReference type="ChEBI" id="CHEBI:17790"/>
        <dbReference type="ChEBI" id="CHEBI:29973"/>
        <dbReference type="ChEBI" id="CHEBI:82795"/>
        <dbReference type="EC" id="3.1.1.61"/>
    </reaction>
</comment>
<feature type="domain" description="Response regulatory" evidence="7">
    <location>
        <begin position="17"/>
        <end position="135"/>
    </location>
</feature>
<dbReference type="CDD" id="cd16432">
    <property type="entry name" value="CheB_Rec"/>
    <property type="match status" value="1"/>
</dbReference>
<feature type="domain" description="CheB-type methylesterase" evidence="8">
    <location>
        <begin position="161"/>
        <end position="345"/>
    </location>
</feature>
<dbReference type="Pfam" id="PF00072">
    <property type="entry name" value="Response_reg"/>
    <property type="match status" value="1"/>
</dbReference>
<dbReference type="EC" id="3.1.1.61" evidence="3"/>
<dbReference type="PANTHER" id="PTHR42872:SF3">
    <property type="entry name" value="PROTEIN-GLUTAMATE METHYLESTERASE_PROTEIN-GLUTAMINE GLUTAMINASE 1"/>
    <property type="match status" value="1"/>
</dbReference>
<feature type="active site" evidence="5">
    <location>
        <position position="200"/>
    </location>
</feature>
<dbReference type="InterPro" id="IPR000673">
    <property type="entry name" value="Sig_transdc_resp-reg_Me-estase"/>
</dbReference>
<name>A0ABU9XQX8_9SPHN</name>
<evidence type="ECO:0000256" key="4">
    <source>
        <dbReference type="ARBA" id="ARBA00048267"/>
    </source>
</evidence>
<feature type="active site" evidence="5">
    <location>
        <position position="297"/>
    </location>
</feature>
<dbReference type="InterPro" id="IPR008248">
    <property type="entry name" value="CheB-like"/>
</dbReference>
<dbReference type="Gene3D" id="3.40.50.2300">
    <property type="match status" value="1"/>
</dbReference>